<dbReference type="EC" id="2.1.1.130" evidence="9"/>
<dbReference type="GO" id="GO:0009236">
    <property type="term" value="P:cobalamin biosynthetic process"/>
    <property type="evidence" value="ECO:0007669"/>
    <property type="project" value="UniProtKB-UniRule"/>
</dbReference>
<dbReference type="Proteomes" id="UP000518300">
    <property type="component" value="Unassembled WGS sequence"/>
</dbReference>
<feature type="domain" description="Tetrapyrrole methylase" evidence="8">
    <location>
        <begin position="5"/>
        <end position="216"/>
    </location>
</feature>
<gene>
    <name evidence="9" type="primary">cobI</name>
    <name evidence="9" type="ORF">HG543_16575</name>
</gene>
<dbReference type="PANTHER" id="PTHR43467">
    <property type="entry name" value="COBALT-PRECORRIN-2 C(20)-METHYLTRANSFERASE"/>
    <property type="match status" value="1"/>
</dbReference>
<comment type="caution">
    <text evidence="9">The sequence shown here is derived from an EMBL/GenBank/DDBJ whole genome shotgun (WGS) entry which is preliminary data.</text>
</comment>
<dbReference type="PANTHER" id="PTHR43467:SF2">
    <property type="entry name" value="COBALT-PRECORRIN-2 C(20)-METHYLTRANSFERASE"/>
    <property type="match status" value="1"/>
</dbReference>
<dbReference type="InterPro" id="IPR014777">
    <property type="entry name" value="4pyrrole_Mease_sub1"/>
</dbReference>
<comment type="similarity">
    <text evidence="2 7">Belongs to the precorrin methyltransferase family.</text>
</comment>
<dbReference type="GO" id="GO:0032259">
    <property type="term" value="P:methylation"/>
    <property type="evidence" value="ECO:0007669"/>
    <property type="project" value="UniProtKB-KW"/>
</dbReference>
<dbReference type="AlphaFoldDB" id="A0A848LBZ6"/>
<reference evidence="9 10" key="1">
    <citation type="submission" date="2020-04" db="EMBL/GenBank/DDBJ databases">
        <title>Draft genome of Pyxidicoccus fallax type strain.</title>
        <authorList>
            <person name="Whitworth D.E."/>
        </authorList>
    </citation>
    <scope>NUCLEOTIDE SEQUENCE [LARGE SCALE GENOMIC DNA]</scope>
    <source>
        <strain evidence="9 10">DSM 14698</strain>
    </source>
</reference>
<evidence type="ECO:0000256" key="6">
    <source>
        <dbReference type="ARBA" id="ARBA00022691"/>
    </source>
</evidence>
<dbReference type="UniPathway" id="UPA00148"/>
<protein>
    <submittedName>
        <fullName evidence="9">Precorrin-2 C(20)-methyltransferase</fullName>
        <ecNumber evidence="9">2.1.1.130</ecNumber>
    </submittedName>
</protein>
<dbReference type="PIRSF" id="PIRSF036427">
    <property type="entry name" value="Precrrn-2_mtase"/>
    <property type="match status" value="1"/>
</dbReference>
<dbReference type="NCBIfam" id="TIGR01467">
    <property type="entry name" value="cobI_cbiL"/>
    <property type="match status" value="1"/>
</dbReference>
<keyword evidence="3" id="KW-0169">Cobalamin biosynthesis</keyword>
<proteinExistence type="inferred from homology"/>
<dbReference type="EMBL" id="JABBJJ010000068">
    <property type="protein sequence ID" value="NMO16459.1"/>
    <property type="molecule type" value="Genomic_DNA"/>
</dbReference>
<keyword evidence="5 9" id="KW-0808">Transferase</keyword>
<dbReference type="Gene3D" id="3.30.950.10">
    <property type="entry name" value="Methyltransferase, Cobalt-precorrin-4 Transmethylase, Domain 2"/>
    <property type="match status" value="1"/>
</dbReference>
<sequence length="255" mass="27493">MSGVLVGVGVGPGAPDLMTLRAVRVLRETDCIAIPRRSEFDESLAWRIAKENVGEVPGQERLFLTFPMTKDPERLKPAWAKAFAELAPRLAAGKRVAFISEGDPLVYSTFIYLLEAAPEHFPGARVEVVPGVSSITAVPAAVVQPIADGQERIAVLPATYGVDDLSRVLRDFDTVLLMKVSSVMPQVVAALEQEGLLDKAVYVSRASAGAERVVRDLRTIRNDKCDYFSMVMVAKKERSGVLAGRAVAALAEATS</sequence>
<keyword evidence="4 9" id="KW-0489">Methyltransferase</keyword>
<dbReference type="SUPFAM" id="SSF53790">
    <property type="entry name" value="Tetrapyrrole methylase"/>
    <property type="match status" value="1"/>
</dbReference>
<evidence type="ECO:0000256" key="4">
    <source>
        <dbReference type="ARBA" id="ARBA00022603"/>
    </source>
</evidence>
<dbReference type="Gene3D" id="3.40.1010.10">
    <property type="entry name" value="Cobalt-precorrin-4 Transmethylase, Domain 1"/>
    <property type="match status" value="1"/>
</dbReference>
<dbReference type="InterPro" id="IPR012382">
    <property type="entry name" value="CobI/CbiL"/>
</dbReference>
<dbReference type="Pfam" id="PF00590">
    <property type="entry name" value="TP_methylase"/>
    <property type="match status" value="1"/>
</dbReference>
<evidence type="ECO:0000256" key="1">
    <source>
        <dbReference type="ARBA" id="ARBA00004953"/>
    </source>
</evidence>
<dbReference type="CDD" id="cd11645">
    <property type="entry name" value="Precorrin_2_C20_MT"/>
    <property type="match status" value="1"/>
</dbReference>
<name>A0A848LBZ6_9BACT</name>
<keyword evidence="6" id="KW-0949">S-adenosyl-L-methionine</keyword>
<dbReference type="InterPro" id="IPR014776">
    <property type="entry name" value="4pyrrole_Mease_sub2"/>
</dbReference>
<evidence type="ECO:0000256" key="7">
    <source>
        <dbReference type="PIRNR" id="PIRNR036427"/>
    </source>
</evidence>
<organism evidence="9 10">
    <name type="scientific">Pyxidicoccus fallax</name>
    <dbReference type="NCBI Taxonomy" id="394095"/>
    <lineage>
        <taxon>Bacteria</taxon>
        <taxon>Pseudomonadati</taxon>
        <taxon>Myxococcota</taxon>
        <taxon>Myxococcia</taxon>
        <taxon>Myxococcales</taxon>
        <taxon>Cystobacterineae</taxon>
        <taxon>Myxococcaceae</taxon>
        <taxon>Pyxidicoccus</taxon>
    </lineage>
</organism>
<dbReference type="InterPro" id="IPR000878">
    <property type="entry name" value="4pyrrol_Mease"/>
</dbReference>
<dbReference type="GO" id="GO:0030788">
    <property type="term" value="F:precorrin-2 C20-methyltransferase activity"/>
    <property type="evidence" value="ECO:0007669"/>
    <property type="project" value="UniProtKB-EC"/>
</dbReference>
<dbReference type="InterPro" id="IPR006364">
    <property type="entry name" value="CobI/CbiL/CobIJ_dom"/>
</dbReference>
<evidence type="ECO:0000256" key="3">
    <source>
        <dbReference type="ARBA" id="ARBA00022573"/>
    </source>
</evidence>
<accession>A0A848LBZ6</accession>
<evidence type="ECO:0000256" key="2">
    <source>
        <dbReference type="ARBA" id="ARBA00005879"/>
    </source>
</evidence>
<evidence type="ECO:0000259" key="8">
    <source>
        <dbReference type="Pfam" id="PF00590"/>
    </source>
</evidence>
<keyword evidence="10" id="KW-1185">Reference proteome</keyword>
<comment type="pathway">
    <text evidence="1">Cofactor biosynthesis; adenosylcobalamin biosynthesis.</text>
</comment>
<evidence type="ECO:0000256" key="5">
    <source>
        <dbReference type="ARBA" id="ARBA00022679"/>
    </source>
</evidence>
<evidence type="ECO:0000313" key="9">
    <source>
        <dbReference type="EMBL" id="NMO16459.1"/>
    </source>
</evidence>
<dbReference type="RefSeq" id="WP_169345750.1">
    <property type="nucleotide sequence ID" value="NZ_JABBJJ010000068.1"/>
</dbReference>
<evidence type="ECO:0000313" key="10">
    <source>
        <dbReference type="Proteomes" id="UP000518300"/>
    </source>
</evidence>
<dbReference type="InterPro" id="IPR035996">
    <property type="entry name" value="4pyrrol_Methylase_sf"/>
</dbReference>